<dbReference type="PANTHER" id="PTHR32309:SF13">
    <property type="entry name" value="FERRIC ENTEROBACTIN TRANSPORT PROTEIN FEPE"/>
    <property type="match status" value="1"/>
</dbReference>
<dbReference type="RefSeq" id="WP_238807288.1">
    <property type="nucleotide sequence ID" value="NZ_CAKLPY010000002.1"/>
</dbReference>
<dbReference type="InterPro" id="IPR050445">
    <property type="entry name" value="Bact_polysacc_biosynth/exp"/>
</dbReference>
<evidence type="ECO:0000313" key="2">
    <source>
        <dbReference type="EMBL" id="CAH0996736.1"/>
    </source>
</evidence>
<sequence length="364" mass="40992">MENSEEKELSINFVALWKLIKQSKWKLIAPAFVFATITAIIVFQKPNEYTSVASLMPELESNSSGGSLSKFAGLASLAGIDLSNISTSDAVRPDLYPSVINNSSFYLYLLEQQVKTSDGKLLKFRDFYNQAYDIESDSLAKNKLDIIKTFREWLGVAIKPVTAPKKNNEQIIFLSESDGEIIEELLDKISASMDKKTGIISISVKLPDPLTAAHVAQLSINYLTVFVTNYRTEKARQDRDFIAQRLSEAKGKFYNVQSKKASYSDQFQASTIRFQSADVARERIESDYRVSSSFYTELLQQYETAKMKVQEQTPVFKTLQQPIVPYEKSGPRRLILLIFAAIVGFSFGLGLLLLKNNNYKSIIA</sequence>
<organism evidence="2 3">
    <name type="scientific">Emticicia aquatica</name>
    <dbReference type="NCBI Taxonomy" id="1681835"/>
    <lineage>
        <taxon>Bacteria</taxon>
        <taxon>Pseudomonadati</taxon>
        <taxon>Bacteroidota</taxon>
        <taxon>Cytophagia</taxon>
        <taxon>Cytophagales</taxon>
        <taxon>Leadbetterellaceae</taxon>
        <taxon>Emticicia</taxon>
    </lineage>
</organism>
<proteinExistence type="predicted"/>
<keyword evidence="3" id="KW-1185">Reference proteome</keyword>
<comment type="caution">
    <text evidence="2">The sequence shown here is derived from an EMBL/GenBank/DDBJ whole genome shotgun (WGS) entry which is preliminary data.</text>
</comment>
<protein>
    <recommendedName>
        <fullName evidence="4">Lipopolysaccharide biosynthesis protein</fullName>
    </recommendedName>
</protein>
<reference evidence="2" key="1">
    <citation type="submission" date="2021-12" db="EMBL/GenBank/DDBJ databases">
        <authorList>
            <person name="Rodrigo-Torres L."/>
            <person name="Arahal R. D."/>
            <person name="Lucena T."/>
        </authorList>
    </citation>
    <scope>NUCLEOTIDE SEQUENCE</scope>
    <source>
        <strain evidence="2">CECT 8858</strain>
    </source>
</reference>
<keyword evidence="1" id="KW-0812">Transmembrane</keyword>
<feature type="transmembrane region" description="Helical" evidence="1">
    <location>
        <begin position="334"/>
        <end position="354"/>
    </location>
</feature>
<gene>
    <name evidence="2" type="ORF">EMA8858_02871</name>
</gene>
<accession>A0ABN8EVL6</accession>
<dbReference type="Proteomes" id="UP000837932">
    <property type="component" value="Unassembled WGS sequence"/>
</dbReference>
<keyword evidence="1" id="KW-1133">Transmembrane helix</keyword>
<keyword evidence="1" id="KW-0472">Membrane</keyword>
<evidence type="ECO:0000313" key="3">
    <source>
        <dbReference type="Proteomes" id="UP000837932"/>
    </source>
</evidence>
<dbReference type="EMBL" id="CAKLPY010000002">
    <property type="protein sequence ID" value="CAH0996736.1"/>
    <property type="molecule type" value="Genomic_DNA"/>
</dbReference>
<name>A0ABN8EVL6_9BACT</name>
<dbReference type="PANTHER" id="PTHR32309">
    <property type="entry name" value="TYROSINE-PROTEIN KINASE"/>
    <property type="match status" value="1"/>
</dbReference>
<evidence type="ECO:0008006" key="4">
    <source>
        <dbReference type="Google" id="ProtNLM"/>
    </source>
</evidence>
<evidence type="ECO:0000256" key="1">
    <source>
        <dbReference type="SAM" id="Phobius"/>
    </source>
</evidence>